<dbReference type="PANTHER" id="PTHR47447">
    <property type="entry name" value="OS03G0856100 PROTEIN"/>
    <property type="match status" value="1"/>
</dbReference>
<dbReference type="NCBIfam" id="TIGR00756">
    <property type="entry name" value="PPR"/>
    <property type="match status" value="11"/>
</dbReference>
<dbReference type="FunFam" id="1.25.40.10:FF:001568">
    <property type="entry name" value="Pentatricopeptide repeat-containing protein At1g09900"/>
    <property type="match status" value="1"/>
</dbReference>
<feature type="repeat" description="PPR" evidence="4">
    <location>
        <begin position="442"/>
        <end position="476"/>
    </location>
</feature>
<feature type="repeat" description="PPR" evidence="4">
    <location>
        <begin position="372"/>
        <end position="406"/>
    </location>
</feature>
<dbReference type="PANTHER" id="PTHR47447:SF22">
    <property type="entry name" value="TETRATRICOPEPTIDE-LIKE HELICAL DOMAIN SUPERFAMILY"/>
    <property type="match status" value="1"/>
</dbReference>
<feature type="repeat" description="PPR" evidence="4">
    <location>
        <begin position="337"/>
        <end position="371"/>
    </location>
</feature>
<evidence type="ECO:0000256" key="5">
    <source>
        <dbReference type="SAM" id="MobiDB-lite"/>
    </source>
</evidence>
<feature type="repeat" description="PPR" evidence="4">
    <location>
        <begin position="302"/>
        <end position="336"/>
    </location>
</feature>
<dbReference type="Pfam" id="PF01535">
    <property type="entry name" value="PPR"/>
    <property type="match status" value="4"/>
</dbReference>
<feature type="repeat" description="PPR" evidence="4">
    <location>
        <begin position="267"/>
        <end position="301"/>
    </location>
</feature>
<comment type="similarity">
    <text evidence="1">Belongs to the PPR family. P subfamily.</text>
</comment>
<feature type="repeat" description="PPR" evidence="4">
    <location>
        <begin position="192"/>
        <end position="231"/>
    </location>
</feature>
<dbReference type="EMBL" id="LR881468">
    <property type="protein sequence ID" value="CAD5322086.1"/>
    <property type="molecule type" value="Genomic_DNA"/>
</dbReference>
<sequence>MTPLSSELVGFTIPFYSKTQKPYSNSSHGLLLSHNRSSLLTFSNSNPNNDNGRSFSSSGARNLQTTTTTDATLPTERRQQHSQSLGFRDTQMLKIFHRSCRSGNYIESLHLLETMVRKGYNPDVILCTKLIKGFFTLRNIPKAVRVMEILEKFGQPDVFAYNALINGFCKMNRIDDATRVLDRMRSKDFSPDTVTYNIMIGSLCSRATMLEGGVDEALKLMDEMLSRGLKPDMFTYNTIIRGMCKEGMVDRAFEMVRNLELKGCEPDVISYNILLRALLNQGKWEEGEKLMTKMFSEKCDPNVVTYSILITTLCRDGKIEEAMNLLKLMKEKGLTPDAYSYDPLIAAFCREGRLDVAIEFLETMISDGCLPDIVNYNTVLATLCKNGKADQALEIFGKLGEVGCSPNSSSYNTMFSALWSSGDKIRALHMILEMMSNGIDPDEITYNSMISCLCREGMVDEAFELLVDMRSCEFHPSVVTYNIVLLGFCKAHRIEDAINVLESMVGNGCRPNETTYTVLIEGIGFAGYRAEAMELANDLVRIDAISEYSFKRLHRTFPLLNVLQRSSQTFECGSKTTKWDPVQSLQLNHQSLVLLENCNSRNQFKQVLAQIMRFNLICDTFPMSRLIFFSAITYPENLDLAKLLFLNFTPNPNVFVYNTMISAVSSSKNECFGLYSSMIRHRVSPDRQTFLYLMKASSFLSEVKQIHCHIIVSGCLSLGNYLWNSLVKFYMELGNFGVAEKVFARMPHPDVSSFNVMIVGYAKQGFSLEALKLYFKMVSDGIEPDEYTVLSLLVCCGHLSDIRLGKGVHGWIERRGPVYSSNLILSNALLDMYFKCKESGLAKRAFDAMKKKDMRSWNTMVVGFVRLGDMEAAQAVFDQMPKRDLVSWNSLLFGYSKKGCDQRTVRELFYEMTIVEKVKPDRVTMVSLISGAANNGELSHGRWVHGLVIRLQLKGDAFLSSALIDMYCKCGIIERAFMVFKTATEKDIALWTSMITGLAFHGNGQQALQLFGRMQEEGVTPNNVTLLAVLTACSHSGLVEEGLHVFNHMKDKFGFDPETEHYGSLVDLLCRAGRVEEAKDIVQKKMPMRPSQSMWGSILSACRGGEDIETAELALTELLKLEPEKEGGYVLLSNIYATVGRWGYSDKTREAMENRGVKKTAGYSSVVGVEGLHRFVAAEKQNHPRWTEIKRILQHLYNEMKPKLDCLDLLEIEIK</sequence>
<feature type="repeat" description="PPR" evidence="4">
    <location>
        <begin position="853"/>
        <end position="887"/>
    </location>
</feature>
<proteinExistence type="inferred from homology"/>
<name>A0A7G2EK17_ARATH</name>
<evidence type="ECO:0000256" key="1">
    <source>
        <dbReference type="ARBA" id="ARBA00007626"/>
    </source>
</evidence>
<feature type="repeat" description="PPR" evidence="4">
    <location>
        <begin position="987"/>
        <end position="1021"/>
    </location>
</feature>
<dbReference type="FunFam" id="1.25.40.10:FF:000412">
    <property type="entry name" value="Putative pentatricopeptide repeat-containing protein"/>
    <property type="match status" value="1"/>
</dbReference>
<feature type="repeat" description="PPR" evidence="4">
    <location>
        <begin position="477"/>
        <end position="511"/>
    </location>
</feature>
<dbReference type="InterPro" id="IPR002885">
    <property type="entry name" value="PPR_rpt"/>
</dbReference>
<dbReference type="SUPFAM" id="SSF81901">
    <property type="entry name" value="HCP-like"/>
    <property type="match status" value="1"/>
</dbReference>
<dbReference type="Proteomes" id="UP000516314">
    <property type="component" value="Chromosome 3"/>
</dbReference>
<dbReference type="AlphaFoldDB" id="A0A7G2EK17"/>
<comment type="similarity">
    <text evidence="3">Belongs to the PPR family. PCMP-E subfamily.</text>
</comment>
<evidence type="ECO:0000313" key="7">
    <source>
        <dbReference type="Proteomes" id="UP000516314"/>
    </source>
</evidence>
<feature type="compositionally biased region" description="Low complexity" evidence="5">
    <location>
        <begin position="65"/>
        <end position="74"/>
    </location>
</feature>
<feature type="region of interest" description="Disordered" evidence="5">
    <location>
        <begin position="42"/>
        <end position="85"/>
    </location>
</feature>
<organism evidence="6 7">
    <name type="scientific">Arabidopsis thaliana</name>
    <name type="common">Mouse-ear cress</name>
    <dbReference type="NCBI Taxonomy" id="3702"/>
    <lineage>
        <taxon>Eukaryota</taxon>
        <taxon>Viridiplantae</taxon>
        <taxon>Streptophyta</taxon>
        <taxon>Embryophyta</taxon>
        <taxon>Tracheophyta</taxon>
        <taxon>Spermatophyta</taxon>
        <taxon>Magnoliopsida</taxon>
        <taxon>eudicotyledons</taxon>
        <taxon>Gunneridae</taxon>
        <taxon>Pentapetalae</taxon>
        <taxon>rosids</taxon>
        <taxon>malvids</taxon>
        <taxon>Brassicales</taxon>
        <taxon>Brassicaceae</taxon>
        <taxon>Camelineae</taxon>
        <taxon>Arabidopsis</taxon>
    </lineage>
</organism>
<feature type="repeat" description="PPR" evidence="4">
    <location>
        <begin position="407"/>
        <end position="441"/>
    </location>
</feature>
<dbReference type="FunFam" id="1.25.40.10:FF:001925">
    <property type="entry name" value="Pentatricopeptide repeat-containing protein At3g04750, mitochondrial"/>
    <property type="match status" value="1"/>
</dbReference>
<gene>
    <name evidence="6" type="ORF">AT9943_LOCUS10118</name>
</gene>
<feature type="compositionally biased region" description="Polar residues" evidence="5">
    <location>
        <begin position="42"/>
        <end position="64"/>
    </location>
</feature>
<reference evidence="6 7" key="1">
    <citation type="submission" date="2020-09" db="EMBL/GenBank/DDBJ databases">
        <authorList>
            <person name="Ashkenazy H."/>
        </authorList>
    </citation>
    <scope>NUCLEOTIDE SEQUENCE [LARGE SCALE GENOMIC DNA]</scope>
    <source>
        <strain evidence="7">cv. Cdm-0</strain>
    </source>
</reference>
<protein>
    <submittedName>
        <fullName evidence="6">(thale cress) hypothetical protein</fullName>
    </submittedName>
</protein>
<evidence type="ECO:0000313" key="6">
    <source>
        <dbReference type="EMBL" id="CAD5322086.1"/>
    </source>
</evidence>
<feature type="repeat" description="PPR" evidence="4">
    <location>
        <begin position="750"/>
        <end position="784"/>
    </location>
</feature>
<dbReference type="Pfam" id="PF12854">
    <property type="entry name" value="PPR_1"/>
    <property type="match status" value="2"/>
</dbReference>
<dbReference type="Gene3D" id="1.25.40.10">
    <property type="entry name" value="Tetratricopeptide repeat domain"/>
    <property type="match status" value="7"/>
</dbReference>
<dbReference type="InterPro" id="IPR046848">
    <property type="entry name" value="E_motif"/>
</dbReference>
<feature type="repeat" description="PPR" evidence="4">
    <location>
        <begin position="232"/>
        <end position="266"/>
    </location>
</feature>
<evidence type="ECO:0000256" key="3">
    <source>
        <dbReference type="ARBA" id="ARBA00061659"/>
    </source>
</evidence>
<accession>A0A7G2EK17</accession>
<dbReference type="Pfam" id="PF20431">
    <property type="entry name" value="E_motif"/>
    <property type="match status" value="1"/>
</dbReference>
<evidence type="ECO:0000256" key="4">
    <source>
        <dbReference type="PROSITE-ProRule" id="PRU00708"/>
    </source>
</evidence>
<keyword evidence="2" id="KW-0677">Repeat</keyword>
<dbReference type="InterPro" id="IPR011990">
    <property type="entry name" value="TPR-like_helical_dom_sf"/>
</dbReference>
<feature type="repeat" description="PPR" evidence="4">
    <location>
        <begin position="157"/>
        <end position="191"/>
    </location>
</feature>
<dbReference type="PROSITE" id="PS51375">
    <property type="entry name" value="PPR"/>
    <property type="match status" value="13"/>
</dbReference>
<evidence type="ECO:0000256" key="2">
    <source>
        <dbReference type="ARBA" id="ARBA00022737"/>
    </source>
</evidence>
<dbReference type="Pfam" id="PF13041">
    <property type="entry name" value="PPR_2"/>
    <property type="match status" value="6"/>
</dbReference>